<evidence type="ECO:0000256" key="7">
    <source>
        <dbReference type="SAM" id="Phobius"/>
    </source>
</evidence>
<evidence type="ECO:0000256" key="1">
    <source>
        <dbReference type="ARBA" id="ARBA00004651"/>
    </source>
</evidence>
<proteinExistence type="predicted"/>
<keyword evidence="9" id="KW-1185">Reference proteome</keyword>
<accession>A0AAD5LHA5</accession>
<feature type="transmembrane region" description="Helical" evidence="7">
    <location>
        <begin position="180"/>
        <end position="199"/>
    </location>
</feature>
<dbReference type="GO" id="GO:0007635">
    <property type="term" value="P:chemosensory behavior"/>
    <property type="evidence" value="ECO:0007669"/>
    <property type="project" value="TreeGrafter"/>
</dbReference>
<dbReference type="AlphaFoldDB" id="A0AAD5LHA5"/>
<evidence type="ECO:0000256" key="3">
    <source>
        <dbReference type="ARBA" id="ARBA00022692"/>
    </source>
</evidence>
<evidence type="ECO:0000313" key="8">
    <source>
        <dbReference type="EMBL" id="KAI9562676.1"/>
    </source>
</evidence>
<organism evidence="8 9">
    <name type="scientific">Daphnia sinensis</name>
    <dbReference type="NCBI Taxonomy" id="1820382"/>
    <lineage>
        <taxon>Eukaryota</taxon>
        <taxon>Metazoa</taxon>
        <taxon>Ecdysozoa</taxon>
        <taxon>Arthropoda</taxon>
        <taxon>Crustacea</taxon>
        <taxon>Branchiopoda</taxon>
        <taxon>Diplostraca</taxon>
        <taxon>Cladocera</taxon>
        <taxon>Anomopoda</taxon>
        <taxon>Daphniidae</taxon>
        <taxon>Daphnia</taxon>
        <taxon>Daphnia similis group</taxon>
    </lineage>
</organism>
<keyword evidence="4 7" id="KW-1133">Transmembrane helix</keyword>
<comment type="subcellular location">
    <subcellularLocation>
        <location evidence="1">Cell membrane</location>
        <topology evidence="1">Multi-pass membrane protein</topology>
    </subcellularLocation>
</comment>
<dbReference type="EMBL" id="WJBH02000002">
    <property type="protein sequence ID" value="KAI9562676.1"/>
    <property type="molecule type" value="Genomic_DNA"/>
</dbReference>
<keyword evidence="5 7" id="KW-0472">Membrane</keyword>
<evidence type="ECO:0000256" key="2">
    <source>
        <dbReference type="ARBA" id="ARBA00022475"/>
    </source>
</evidence>
<evidence type="ECO:0000256" key="4">
    <source>
        <dbReference type="ARBA" id="ARBA00022989"/>
    </source>
</evidence>
<comment type="caution">
    <text evidence="8">The sequence shown here is derived from an EMBL/GenBank/DDBJ whole genome shotgun (WGS) entry which is preliminary data.</text>
</comment>
<feature type="transmembrane region" description="Helical" evidence="7">
    <location>
        <begin position="282"/>
        <end position="302"/>
    </location>
</feature>
<gene>
    <name evidence="8" type="ORF">GHT06_010130</name>
</gene>
<sequence length="340" mass="38862">MAEIEKNLWPLTLWLNLFGFHMGPSKAGTHRYSVWLLITGSLMVISTVGLHCTSFVRSFLRFRANGIVLNGTNLTTANRLNVGIEHLNYTCVVVGVHVTFFFVSLTSNWTSLWNSLLVIEENLKFNPIFYRKCKKCVLIGFPVLFIDCISHLFISIQSFYWDMGVLRPLAIVLSSVSRTTIVSVFLLFSVLARVITLVFQDINEQIARLDEIEQVTSIYSTSRILNGRLETWRRNHTLACELVDMVNKCFGLVMLITLVNIFVSFVTTSFEIVRSMQDDETLPSLLIFIFVKKTILLILMFYEPYRLQAETGRTASALRKLHPFTADLFTQIKVYTGLLS</sequence>
<feature type="transmembrane region" description="Helical" evidence="7">
    <location>
        <begin position="136"/>
        <end position="160"/>
    </location>
</feature>
<dbReference type="PANTHER" id="PTHR21143">
    <property type="entry name" value="INVERTEBRATE GUSTATORY RECEPTOR"/>
    <property type="match status" value="1"/>
</dbReference>
<evidence type="ECO:0000313" key="9">
    <source>
        <dbReference type="Proteomes" id="UP000820818"/>
    </source>
</evidence>
<evidence type="ECO:0008006" key="10">
    <source>
        <dbReference type="Google" id="ProtNLM"/>
    </source>
</evidence>
<name>A0AAD5LHA5_9CRUS</name>
<feature type="transmembrane region" description="Helical" evidence="7">
    <location>
        <begin position="249"/>
        <end position="270"/>
    </location>
</feature>
<dbReference type="Pfam" id="PF08395">
    <property type="entry name" value="7tm_7"/>
    <property type="match status" value="1"/>
</dbReference>
<protein>
    <recommendedName>
        <fullName evidence="10">Gustatory receptor</fullName>
    </recommendedName>
</protein>
<dbReference type="PANTHER" id="PTHR21143:SF133">
    <property type="entry name" value="GUSTATORY AND PHEROMONE RECEPTOR 32A-RELATED"/>
    <property type="match status" value="1"/>
</dbReference>
<dbReference type="Proteomes" id="UP000820818">
    <property type="component" value="Linkage Group LG2"/>
</dbReference>
<dbReference type="GO" id="GO:0043025">
    <property type="term" value="C:neuronal cell body"/>
    <property type="evidence" value="ECO:0007669"/>
    <property type="project" value="TreeGrafter"/>
</dbReference>
<keyword evidence="6" id="KW-0675">Receptor</keyword>
<dbReference type="GO" id="GO:0005886">
    <property type="term" value="C:plasma membrane"/>
    <property type="evidence" value="ECO:0007669"/>
    <property type="project" value="UniProtKB-SubCell"/>
</dbReference>
<evidence type="ECO:0000256" key="6">
    <source>
        <dbReference type="ARBA" id="ARBA00023170"/>
    </source>
</evidence>
<dbReference type="GO" id="GO:0050909">
    <property type="term" value="P:sensory perception of taste"/>
    <property type="evidence" value="ECO:0007669"/>
    <property type="project" value="InterPro"/>
</dbReference>
<dbReference type="GO" id="GO:0030424">
    <property type="term" value="C:axon"/>
    <property type="evidence" value="ECO:0007669"/>
    <property type="project" value="TreeGrafter"/>
</dbReference>
<dbReference type="InterPro" id="IPR013604">
    <property type="entry name" value="7TM_chemorcpt"/>
</dbReference>
<dbReference type="GO" id="GO:0008049">
    <property type="term" value="P:male courtship behavior"/>
    <property type="evidence" value="ECO:0007669"/>
    <property type="project" value="TreeGrafter"/>
</dbReference>
<dbReference type="GO" id="GO:0030425">
    <property type="term" value="C:dendrite"/>
    <property type="evidence" value="ECO:0007669"/>
    <property type="project" value="TreeGrafter"/>
</dbReference>
<evidence type="ECO:0000256" key="5">
    <source>
        <dbReference type="ARBA" id="ARBA00023136"/>
    </source>
</evidence>
<keyword evidence="3 7" id="KW-0812">Transmembrane</keyword>
<feature type="transmembrane region" description="Helical" evidence="7">
    <location>
        <begin position="32"/>
        <end position="53"/>
    </location>
</feature>
<reference evidence="8 9" key="1">
    <citation type="submission" date="2022-05" db="EMBL/GenBank/DDBJ databases">
        <title>A multi-omics perspective on studying reproductive biology in Daphnia sinensis.</title>
        <authorList>
            <person name="Jia J."/>
        </authorList>
    </citation>
    <scope>NUCLEOTIDE SEQUENCE [LARGE SCALE GENOMIC DNA]</scope>
    <source>
        <strain evidence="8 9">WSL</strain>
    </source>
</reference>
<keyword evidence="2" id="KW-1003">Cell membrane</keyword>